<keyword evidence="3" id="KW-0067">ATP-binding</keyword>
<dbReference type="PANTHER" id="PTHR43334:SF1">
    <property type="entry name" value="3-HYDROXYPROPIONATE--COA LIGASE [ADP-FORMING]"/>
    <property type="match status" value="1"/>
</dbReference>
<keyword evidence="1" id="KW-0436">Ligase</keyword>
<dbReference type="AlphaFoldDB" id="A0A0F9N539"/>
<evidence type="ECO:0000313" key="5">
    <source>
        <dbReference type="EMBL" id="KKN06922.1"/>
    </source>
</evidence>
<name>A0A0F9N539_9ZZZZ</name>
<dbReference type="Pfam" id="PF13607">
    <property type="entry name" value="Succ_CoA_lig"/>
    <property type="match status" value="1"/>
</dbReference>
<dbReference type="SUPFAM" id="SSF52210">
    <property type="entry name" value="Succinyl-CoA synthetase domains"/>
    <property type="match status" value="2"/>
</dbReference>
<evidence type="ECO:0000256" key="3">
    <source>
        <dbReference type="ARBA" id="ARBA00022840"/>
    </source>
</evidence>
<feature type="domain" description="CoA-binding" evidence="4">
    <location>
        <begin position="7"/>
        <end position="99"/>
    </location>
</feature>
<dbReference type="InterPro" id="IPR051538">
    <property type="entry name" value="Acyl-CoA_Synth/Transferase"/>
</dbReference>
<dbReference type="InterPro" id="IPR032875">
    <property type="entry name" value="Succ_CoA_lig_flav_dom"/>
</dbReference>
<dbReference type="GO" id="GO:0016874">
    <property type="term" value="F:ligase activity"/>
    <property type="evidence" value="ECO:0007669"/>
    <property type="project" value="UniProtKB-KW"/>
</dbReference>
<protein>
    <recommendedName>
        <fullName evidence="4">CoA-binding domain-containing protein</fullName>
    </recommendedName>
</protein>
<evidence type="ECO:0000259" key="4">
    <source>
        <dbReference type="SMART" id="SM00881"/>
    </source>
</evidence>
<dbReference type="InterPro" id="IPR003781">
    <property type="entry name" value="CoA-bd"/>
</dbReference>
<dbReference type="Gene3D" id="3.40.50.720">
    <property type="entry name" value="NAD(P)-binding Rossmann-like Domain"/>
    <property type="match status" value="1"/>
</dbReference>
<dbReference type="EMBL" id="LAZR01004629">
    <property type="protein sequence ID" value="KKN06922.1"/>
    <property type="molecule type" value="Genomic_DNA"/>
</dbReference>
<dbReference type="SUPFAM" id="SSF51735">
    <property type="entry name" value="NAD(P)-binding Rossmann-fold domains"/>
    <property type="match status" value="1"/>
</dbReference>
<gene>
    <name evidence="5" type="ORF">LCGC14_1072390</name>
</gene>
<dbReference type="InterPro" id="IPR036291">
    <property type="entry name" value="NAD(P)-bd_dom_sf"/>
</dbReference>
<accession>A0A0F9N539</accession>
<evidence type="ECO:0000256" key="2">
    <source>
        <dbReference type="ARBA" id="ARBA00022741"/>
    </source>
</evidence>
<proteinExistence type="predicted"/>
<dbReference type="PANTHER" id="PTHR43334">
    <property type="entry name" value="ACETATE--COA LIGASE [ADP-FORMING]"/>
    <property type="match status" value="1"/>
</dbReference>
<evidence type="ECO:0000256" key="1">
    <source>
        <dbReference type="ARBA" id="ARBA00022598"/>
    </source>
</evidence>
<sequence length="472" mass="52696">MSEMDIFFNPKSVAIIGASDSYKFGYATTKYLLDSKFKTYPVNIKKKEIHGHEAYKNIKDIPDNIELAIIIVGNEKVLQAVKDCIEKGVKNIIIEAAGFAETGIERYVMLQDKIAELAKNAKIRIMGPNCVGVTNFYNEFTTADMDFDNVTKGKVSVIAQSGVLGNIFVDWAIDQGIGLSKTVTIGNKLDVDEIDLLDYLNQDSETKVIILYLEGTKRGKEFNSTLKTMKKPIIILKNGRSDIGSKAVNSHTGSLAGDDKIYDAVFSQNPGIFRVNNFYEMFNIANVFATQPLPKGKNIAIITGSGSLGALACDEIEKQRLNLAKLSKATIKQIRAAIPNWVSIRGTIDLGPSLFETFIPSTKAIFEDENVDSILYIFSVPRWPLQMMGKIALNTITEHFKCVLKLVKQHQKPFVCVCFGSRWTFDFLKKTAHSCNSEFKIPLMTRIRHAIKAFKFMYEFKQSLLDGKGKGD</sequence>
<dbReference type="GO" id="GO:0005524">
    <property type="term" value="F:ATP binding"/>
    <property type="evidence" value="ECO:0007669"/>
    <property type="project" value="UniProtKB-KW"/>
</dbReference>
<comment type="caution">
    <text evidence="5">The sequence shown here is derived from an EMBL/GenBank/DDBJ whole genome shotgun (WGS) entry which is preliminary data.</text>
</comment>
<dbReference type="Pfam" id="PF13380">
    <property type="entry name" value="CoA_binding_2"/>
    <property type="match status" value="1"/>
</dbReference>
<organism evidence="5">
    <name type="scientific">marine sediment metagenome</name>
    <dbReference type="NCBI Taxonomy" id="412755"/>
    <lineage>
        <taxon>unclassified sequences</taxon>
        <taxon>metagenomes</taxon>
        <taxon>ecological metagenomes</taxon>
    </lineage>
</organism>
<reference evidence="5" key="1">
    <citation type="journal article" date="2015" name="Nature">
        <title>Complex archaea that bridge the gap between prokaryotes and eukaryotes.</title>
        <authorList>
            <person name="Spang A."/>
            <person name="Saw J.H."/>
            <person name="Jorgensen S.L."/>
            <person name="Zaremba-Niedzwiedzka K."/>
            <person name="Martijn J."/>
            <person name="Lind A.E."/>
            <person name="van Eijk R."/>
            <person name="Schleper C."/>
            <person name="Guy L."/>
            <person name="Ettema T.J."/>
        </authorList>
    </citation>
    <scope>NUCLEOTIDE SEQUENCE</scope>
</reference>
<dbReference type="SMART" id="SM00881">
    <property type="entry name" value="CoA_binding"/>
    <property type="match status" value="1"/>
</dbReference>
<keyword evidence="2" id="KW-0547">Nucleotide-binding</keyword>
<dbReference type="InterPro" id="IPR016102">
    <property type="entry name" value="Succinyl-CoA_synth-like"/>
</dbReference>
<dbReference type="Gene3D" id="3.40.50.261">
    <property type="entry name" value="Succinyl-CoA synthetase domains"/>
    <property type="match status" value="2"/>
</dbReference>